<evidence type="ECO:0000256" key="3">
    <source>
        <dbReference type="ARBA" id="ARBA00009184"/>
    </source>
</evidence>
<dbReference type="AlphaFoldDB" id="A0A432ZLD0"/>
<keyword evidence="10" id="KW-0718">Serine biosynthesis</keyword>
<dbReference type="InterPro" id="IPR023214">
    <property type="entry name" value="HAD_sf"/>
</dbReference>
<organism evidence="14 15">
    <name type="scientific">Idiomarina tyrosinivorans</name>
    <dbReference type="NCBI Taxonomy" id="1445662"/>
    <lineage>
        <taxon>Bacteria</taxon>
        <taxon>Pseudomonadati</taxon>
        <taxon>Pseudomonadota</taxon>
        <taxon>Gammaproteobacteria</taxon>
        <taxon>Alteromonadales</taxon>
        <taxon>Idiomarinaceae</taxon>
        <taxon>Idiomarina</taxon>
    </lineage>
</organism>
<keyword evidence="15" id="KW-1185">Reference proteome</keyword>
<dbReference type="GO" id="GO:0036424">
    <property type="term" value="F:L-phosphoserine phosphatase activity"/>
    <property type="evidence" value="ECO:0007669"/>
    <property type="project" value="InterPro"/>
</dbReference>
<evidence type="ECO:0000256" key="6">
    <source>
        <dbReference type="ARBA" id="ARBA00022605"/>
    </source>
</evidence>
<evidence type="ECO:0000256" key="9">
    <source>
        <dbReference type="ARBA" id="ARBA00022842"/>
    </source>
</evidence>
<evidence type="ECO:0000256" key="11">
    <source>
        <dbReference type="ARBA" id="ARBA00031693"/>
    </source>
</evidence>
<name>A0A432ZLD0_9GAMM</name>
<comment type="catalytic activity">
    <reaction evidence="12">
        <text>O-phospho-L-serine + H2O = L-serine + phosphate</text>
        <dbReference type="Rhea" id="RHEA:21208"/>
        <dbReference type="ChEBI" id="CHEBI:15377"/>
        <dbReference type="ChEBI" id="CHEBI:33384"/>
        <dbReference type="ChEBI" id="CHEBI:43474"/>
        <dbReference type="ChEBI" id="CHEBI:57524"/>
        <dbReference type="EC" id="3.1.3.3"/>
    </reaction>
</comment>
<dbReference type="GO" id="GO:0006564">
    <property type="term" value="P:L-serine biosynthetic process"/>
    <property type="evidence" value="ECO:0007669"/>
    <property type="project" value="UniProtKB-KW"/>
</dbReference>
<dbReference type="EC" id="3.1.3.3" evidence="4"/>
<dbReference type="InterPro" id="IPR050582">
    <property type="entry name" value="HAD-like_SerB"/>
</dbReference>
<proteinExistence type="inferred from homology"/>
<evidence type="ECO:0000256" key="8">
    <source>
        <dbReference type="ARBA" id="ARBA00022801"/>
    </source>
</evidence>
<keyword evidence="6" id="KW-0028">Amino-acid biosynthesis</keyword>
<dbReference type="NCBIfam" id="TIGR01488">
    <property type="entry name" value="HAD-SF-IB"/>
    <property type="match status" value="1"/>
</dbReference>
<protein>
    <recommendedName>
        <fullName evidence="5">Phosphoserine phosphatase</fullName>
        <ecNumber evidence="4">3.1.3.3</ecNumber>
    </recommendedName>
    <alternativeName>
        <fullName evidence="11">O-phosphoserine phosphohydrolase</fullName>
    </alternativeName>
</protein>
<dbReference type="Pfam" id="PF12710">
    <property type="entry name" value="HAD"/>
    <property type="match status" value="1"/>
</dbReference>
<dbReference type="OrthoDB" id="9792539at2"/>
<dbReference type="InterPro" id="IPR036412">
    <property type="entry name" value="HAD-like_sf"/>
</dbReference>
<dbReference type="Gene3D" id="3.40.50.1000">
    <property type="entry name" value="HAD superfamily/HAD-like"/>
    <property type="match status" value="1"/>
</dbReference>
<dbReference type="Proteomes" id="UP000287996">
    <property type="component" value="Unassembled WGS sequence"/>
</dbReference>
<accession>A0A432ZLD0</accession>
<evidence type="ECO:0000256" key="12">
    <source>
        <dbReference type="ARBA" id="ARBA00048138"/>
    </source>
</evidence>
<gene>
    <name evidence="14" type="primary">serB</name>
    <name evidence="14" type="ORF">CWI84_10680</name>
</gene>
<evidence type="ECO:0000256" key="4">
    <source>
        <dbReference type="ARBA" id="ARBA00012640"/>
    </source>
</evidence>
<dbReference type="NCBIfam" id="TIGR00338">
    <property type="entry name" value="serB"/>
    <property type="match status" value="1"/>
</dbReference>
<evidence type="ECO:0000256" key="5">
    <source>
        <dbReference type="ARBA" id="ARBA00015196"/>
    </source>
</evidence>
<keyword evidence="9" id="KW-0460">Magnesium</keyword>
<keyword evidence="8" id="KW-0378">Hydrolase</keyword>
<reference evidence="14 15" key="1">
    <citation type="journal article" date="2011" name="Front. Microbiol.">
        <title>Genomic signatures of strain selection and enhancement in Bacillus atrophaeus var. globigii, a historical biowarfare simulant.</title>
        <authorList>
            <person name="Gibbons H.S."/>
            <person name="Broomall S.M."/>
            <person name="McNew L.A."/>
            <person name="Daligault H."/>
            <person name="Chapman C."/>
            <person name="Bruce D."/>
            <person name="Karavis M."/>
            <person name="Krepps M."/>
            <person name="McGregor P.A."/>
            <person name="Hong C."/>
            <person name="Park K.H."/>
            <person name="Akmal A."/>
            <person name="Feldman A."/>
            <person name="Lin J.S."/>
            <person name="Chang W.E."/>
            <person name="Higgs B.W."/>
            <person name="Demirev P."/>
            <person name="Lindquist J."/>
            <person name="Liem A."/>
            <person name="Fochler E."/>
            <person name="Read T.D."/>
            <person name="Tapia R."/>
            <person name="Johnson S."/>
            <person name="Bishop-Lilly K.A."/>
            <person name="Detter C."/>
            <person name="Han C."/>
            <person name="Sozhamannan S."/>
            <person name="Rosenzweig C.N."/>
            <person name="Skowronski E.W."/>
        </authorList>
    </citation>
    <scope>NUCLEOTIDE SEQUENCE [LARGE SCALE GENOMIC DNA]</scope>
    <source>
        <strain evidence="14 15">CC-PW-9</strain>
    </source>
</reference>
<comment type="catalytic activity">
    <reaction evidence="13">
        <text>O-phospho-D-serine + H2O = D-serine + phosphate</text>
        <dbReference type="Rhea" id="RHEA:24873"/>
        <dbReference type="ChEBI" id="CHEBI:15377"/>
        <dbReference type="ChEBI" id="CHEBI:35247"/>
        <dbReference type="ChEBI" id="CHEBI:43474"/>
        <dbReference type="ChEBI" id="CHEBI:58680"/>
        <dbReference type="EC" id="3.1.3.3"/>
    </reaction>
</comment>
<dbReference type="GO" id="GO:0000287">
    <property type="term" value="F:magnesium ion binding"/>
    <property type="evidence" value="ECO:0007669"/>
    <property type="project" value="TreeGrafter"/>
</dbReference>
<dbReference type="PANTHER" id="PTHR43344">
    <property type="entry name" value="PHOSPHOSERINE PHOSPHATASE"/>
    <property type="match status" value="1"/>
</dbReference>
<dbReference type="GO" id="GO:0005737">
    <property type="term" value="C:cytoplasm"/>
    <property type="evidence" value="ECO:0007669"/>
    <property type="project" value="TreeGrafter"/>
</dbReference>
<comment type="similarity">
    <text evidence="3">Belongs to the HAD-like hydrolase superfamily. SerB family.</text>
</comment>
<evidence type="ECO:0000256" key="7">
    <source>
        <dbReference type="ARBA" id="ARBA00022723"/>
    </source>
</evidence>
<evidence type="ECO:0000256" key="13">
    <source>
        <dbReference type="ARBA" id="ARBA00048523"/>
    </source>
</evidence>
<dbReference type="InterPro" id="IPR004469">
    <property type="entry name" value="PSP"/>
</dbReference>
<dbReference type="PANTHER" id="PTHR43344:SF2">
    <property type="entry name" value="PHOSPHOSERINE PHOSPHATASE"/>
    <property type="match status" value="1"/>
</dbReference>
<evidence type="ECO:0000256" key="2">
    <source>
        <dbReference type="ARBA" id="ARBA00005135"/>
    </source>
</evidence>
<evidence type="ECO:0000313" key="15">
    <source>
        <dbReference type="Proteomes" id="UP000287996"/>
    </source>
</evidence>
<comment type="pathway">
    <text evidence="2">Amino-acid biosynthesis; L-serine biosynthesis; L-serine from 3-phospho-D-glycerate: step 3/3.</text>
</comment>
<comment type="caution">
    <text evidence="14">The sequence shown here is derived from an EMBL/GenBank/DDBJ whole genome shotgun (WGS) entry which is preliminary data.</text>
</comment>
<dbReference type="EMBL" id="PIQH01000010">
    <property type="protein sequence ID" value="RUO78807.1"/>
    <property type="molecule type" value="Genomic_DNA"/>
</dbReference>
<dbReference type="UniPathway" id="UPA00135">
    <property type="reaction ID" value="UER00198"/>
</dbReference>
<sequence length="205" mass="22413">MDSTLLQIECIDEIAELLGIKAEIAQLTERAMQGELDFEQSLRARVKLLAGAEVARFEQIFQPIPLMPGAQELIQWLQQLGWKTAVVSGGFTWFAERLKDFLGLDYALANSLAVEHGRLTGELAGAVVDDKAKADSLARLQRQWQIAPQQTLAVGDGANDKLLLQQAAVGIAFNAKATLREVATHSIDGDSLTLVKNCLSRHYGD</sequence>
<keyword evidence="7" id="KW-0479">Metal-binding</keyword>
<dbReference type="SUPFAM" id="SSF56784">
    <property type="entry name" value="HAD-like"/>
    <property type="match status" value="1"/>
</dbReference>
<evidence type="ECO:0000313" key="14">
    <source>
        <dbReference type="EMBL" id="RUO78807.1"/>
    </source>
</evidence>
<dbReference type="FunFam" id="1.10.150.210:FF:000001">
    <property type="entry name" value="Phosphoserine phosphatase"/>
    <property type="match status" value="1"/>
</dbReference>
<evidence type="ECO:0000256" key="1">
    <source>
        <dbReference type="ARBA" id="ARBA00001946"/>
    </source>
</evidence>
<evidence type="ECO:0000256" key="10">
    <source>
        <dbReference type="ARBA" id="ARBA00023299"/>
    </source>
</evidence>
<comment type="cofactor">
    <cofactor evidence="1">
        <name>Mg(2+)</name>
        <dbReference type="ChEBI" id="CHEBI:18420"/>
    </cofactor>
</comment>